<sequence length="383" mass="43426">MTSEREAVDVSEQWAQGLDLLRSWAEEYGDADVPQRSRYRGLALGRWVNKCRQRREQLTEVQVRALEELPGWSWNARQDRWADQLDALEDYLEEHQRMPPRGEMVDALPLGEWVYEQRRRRRQGRLTEERAAELEAVPGFSWLPAPRAGNPKLSGPRTREYDRSRSGRNLRQLVEADERLCRAKRAPAIHRFEEPDPGRGLVVMVSGDYHDPDEAFTLVLGRRHNWMDLATAIDRVYARTEEHMACFSFSPGHRLYRESWPSRGGVDGIDVELPWGYWDWMPSAASRSDGGEGSGAGAGATVAGFLAPGHSGTYLFDFGDRWYHSVRALRWTVAEEDEQTGGGPPLLAVYPGCELPSQYDGDTVPGLNHFLSLDTLQITGDCA</sequence>
<keyword evidence="4" id="KW-1185">Reference proteome</keyword>
<evidence type="ECO:0000259" key="2">
    <source>
        <dbReference type="Pfam" id="PF03457"/>
    </source>
</evidence>
<comment type="caution">
    <text evidence="3">The sequence shown here is derived from an EMBL/GenBank/DDBJ whole genome shotgun (WGS) entry which is preliminary data.</text>
</comment>
<dbReference type="AlphaFoldDB" id="A0A919ES18"/>
<feature type="domain" description="Helicase-associated" evidence="2">
    <location>
        <begin position="78"/>
        <end position="138"/>
    </location>
</feature>
<reference evidence="3" key="1">
    <citation type="journal article" date="2014" name="Int. J. Syst. Evol. Microbiol.">
        <title>Complete genome sequence of Corynebacterium casei LMG S-19264T (=DSM 44701T), isolated from a smear-ripened cheese.</title>
        <authorList>
            <consortium name="US DOE Joint Genome Institute (JGI-PGF)"/>
            <person name="Walter F."/>
            <person name="Albersmeier A."/>
            <person name="Kalinowski J."/>
            <person name="Ruckert C."/>
        </authorList>
    </citation>
    <scope>NUCLEOTIDE SEQUENCE</scope>
    <source>
        <strain evidence="3">JCM 4122</strain>
    </source>
</reference>
<gene>
    <name evidence="3" type="ORF">GCM10017667_67950</name>
</gene>
<dbReference type="RefSeq" id="WP_190044149.1">
    <property type="nucleotide sequence ID" value="NZ_BNBE01000003.1"/>
</dbReference>
<protein>
    <recommendedName>
        <fullName evidence="2">Helicase-associated domain-containing protein</fullName>
    </recommendedName>
</protein>
<dbReference type="EMBL" id="BNBE01000003">
    <property type="protein sequence ID" value="GHG22474.1"/>
    <property type="molecule type" value="Genomic_DNA"/>
</dbReference>
<dbReference type="Pfam" id="PF03457">
    <property type="entry name" value="HA"/>
    <property type="match status" value="2"/>
</dbReference>
<dbReference type="PANTHER" id="PTHR33418:SF1">
    <property type="entry name" value="HELICASE-ASSOCIATED DOMAIN-CONTAINING PROTEIN"/>
    <property type="match status" value="1"/>
</dbReference>
<proteinExistence type="predicted"/>
<dbReference type="PANTHER" id="PTHR33418">
    <property type="entry name" value="HELICASE-ASSOCIATED"/>
    <property type="match status" value="1"/>
</dbReference>
<feature type="domain" description="Helicase-associated" evidence="2">
    <location>
        <begin position="11"/>
        <end position="70"/>
    </location>
</feature>
<feature type="region of interest" description="Disordered" evidence="1">
    <location>
        <begin position="145"/>
        <end position="167"/>
    </location>
</feature>
<evidence type="ECO:0000313" key="3">
    <source>
        <dbReference type="EMBL" id="GHG22474.1"/>
    </source>
</evidence>
<accession>A0A919ES18</accession>
<dbReference type="InterPro" id="IPR005114">
    <property type="entry name" value="Helicase_assoc"/>
</dbReference>
<evidence type="ECO:0000313" key="4">
    <source>
        <dbReference type="Proteomes" id="UP000632849"/>
    </source>
</evidence>
<dbReference type="InterPro" id="IPR024047">
    <property type="entry name" value="MM3350-like_sf"/>
</dbReference>
<evidence type="ECO:0000256" key="1">
    <source>
        <dbReference type="SAM" id="MobiDB-lite"/>
    </source>
</evidence>
<dbReference type="SUPFAM" id="SSF159941">
    <property type="entry name" value="MM3350-like"/>
    <property type="match status" value="1"/>
</dbReference>
<organism evidence="3 4">
    <name type="scientific">Streptomyces filamentosus</name>
    <name type="common">Streptomyces roseosporus</name>
    <dbReference type="NCBI Taxonomy" id="67294"/>
    <lineage>
        <taxon>Bacteria</taxon>
        <taxon>Bacillati</taxon>
        <taxon>Actinomycetota</taxon>
        <taxon>Actinomycetes</taxon>
        <taxon>Kitasatosporales</taxon>
        <taxon>Streptomycetaceae</taxon>
        <taxon>Streptomyces</taxon>
    </lineage>
</organism>
<dbReference type="Gene3D" id="3.10.290.30">
    <property type="entry name" value="MM3350-like"/>
    <property type="match status" value="1"/>
</dbReference>
<reference evidence="3" key="2">
    <citation type="submission" date="2020-09" db="EMBL/GenBank/DDBJ databases">
        <authorList>
            <person name="Sun Q."/>
            <person name="Ohkuma M."/>
        </authorList>
    </citation>
    <scope>NUCLEOTIDE SEQUENCE</scope>
    <source>
        <strain evidence="3">JCM 4122</strain>
    </source>
</reference>
<name>A0A919ES18_STRFL</name>
<dbReference type="Gene3D" id="6.10.140.530">
    <property type="match status" value="2"/>
</dbReference>
<dbReference type="Proteomes" id="UP000632849">
    <property type="component" value="Unassembled WGS sequence"/>
</dbReference>